<dbReference type="GO" id="GO:0051865">
    <property type="term" value="P:protein autoubiquitination"/>
    <property type="evidence" value="ECO:0007669"/>
    <property type="project" value="TreeGrafter"/>
</dbReference>
<comment type="caution">
    <text evidence="4">The sequence shown here is derived from an EMBL/GenBank/DDBJ whole genome shotgun (WGS) entry which is preliminary data.</text>
</comment>
<dbReference type="InterPro" id="IPR001841">
    <property type="entry name" value="Znf_RING"/>
</dbReference>
<accession>A0A6G0X8X9</accession>
<evidence type="ECO:0000259" key="3">
    <source>
        <dbReference type="PROSITE" id="PS50089"/>
    </source>
</evidence>
<dbReference type="SUPFAM" id="SSF57850">
    <property type="entry name" value="RING/U-box"/>
    <property type="match status" value="1"/>
</dbReference>
<proteinExistence type="predicted"/>
<protein>
    <recommendedName>
        <fullName evidence="1">RING finger protein 141</fullName>
    </recommendedName>
</protein>
<keyword evidence="2" id="KW-0479">Metal-binding</keyword>
<dbReference type="PROSITE" id="PS50089">
    <property type="entry name" value="ZF_RING_2"/>
    <property type="match status" value="1"/>
</dbReference>
<dbReference type="Gene3D" id="3.30.40.10">
    <property type="entry name" value="Zinc/RING finger domain, C3HC4 (zinc finger)"/>
    <property type="match status" value="1"/>
</dbReference>
<evidence type="ECO:0000256" key="2">
    <source>
        <dbReference type="PROSITE-ProRule" id="PRU00175"/>
    </source>
</evidence>
<dbReference type="AlphaFoldDB" id="A0A6G0X8X9"/>
<keyword evidence="5" id="KW-1185">Reference proteome</keyword>
<dbReference type="CDD" id="cd16545">
    <property type="entry name" value="RING-HC_RNF141"/>
    <property type="match status" value="1"/>
</dbReference>
<dbReference type="SMART" id="SM00184">
    <property type="entry name" value="RING"/>
    <property type="match status" value="1"/>
</dbReference>
<evidence type="ECO:0000313" key="4">
    <source>
        <dbReference type="EMBL" id="KAF0736528.1"/>
    </source>
</evidence>
<evidence type="ECO:0000256" key="1">
    <source>
        <dbReference type="ARBA" id="ARBA00022017"/>
    </source>
</evidence>
<organism evidence="4 5">
    <name type="scientific">Aphanomyces euteiches</name>
    <dbReference type="NCBI Taxonomy" id="100861"/>
    <lineage>
        <taxon>Eukaryota</taxon>
        <taxon>Sar</taxon>
        <taxon>Stramenopiles</taxon>
        <taxon>Oomycota</taxon>
        <taxon>Saprolegniomycetes</taxon>
        <taxon>Saprolegniales</taxon>
        <taxon>Verrucalvaceae</taxon>
        <taxon>Aphanomyces</taxon>
    </lineage>
</organism>
<dbReference type="InterPro" id="IPR047126">
    <property type="entry name" value="RNF141-like"/>
</dbReference>
<dbReference type="GO" id="GO:0004842">
    <property type="term" value="F:ubiquitin-protein transferase activity"/>
    <property type="evidence" value="ECO:0007669"/>
    <property type="project" value="TreeGrafter"/>
</dbReference>
<dbReference type="GO" id="GO:0008270">
    <property type="term" value="F:zinc ion binding"/>
    <property type="evidence" value="ECO:0007669"/>
    <property type="project" value="UniProtKB-KW"/>
</dbReference>
<keyword evidence="2" id="KW-0863">Zinc-finger</keyword>
<dbReference type="PANTHER" id="PTHR12109:SF3">
    <property type="entry name" value="RING FINGER PROTEIN 141"/>
    <property type="match status" value="1"/>
</dbReference>
<dbReference type="EMBL" id="VJMJ01000089">
    <property type="protein sequence ID" value="KAF0736528.1"/>
    <property type="molecule type" value="Genomic_DNA"/>
</dbReference>
<dbReference type="Proteomes" id="UP000481153">
    <property type="component" value="Unassembled WGS sequence"/>
</dbReference>
<keyword evidence="2" id="KW-0862">Zinc</keyword>
<dbReference type="InterPro" id="IPR013083">
    <property type="entry name" value="Znf_RING/FYVE/PHD"/>
</dbReference>
<sequence length="212" mass="24611">MGQQISSDACGMERRIRTVAGSYLDLEKHVCQANEWARLCPIPKTLQLRFRILLNEDEWSQECLPFIWELHDVVKIEAKTLRRYDESTVAEPRPLSVDQFYRIYCFLSDINDCSVAATQSIIADTHEDDAECQICMDQVKQVVLPCAHSFCQSCFHTWNAQNTTCPICRRDIPCALDDEVWQLTSWDQQDHAAHVIDLVARVYEVFDTKQHR</sequence>
<dbReference type="VEuPathDB" id="FungiDB:AeMF1_020074"/>
<name>A0A6G0X8X9_9STRA</name>
<evidence type="ECO:0000313" key="5">
    <source>
        <dbReference type="Proteomes" id="UP000481153"/>
    </source>
</evidence>
<dbReference type="PANTHER" id="PTHR12109">
    <property type="entry name" value="RING FINGER PROTEIN 141-RELATED"/>
    <property type="match status" value="1"/>
</dbReference>
<dbReference type="InterPro" id="IPR043400">
    <property type="entry name" value="RING-HC_RNF141"/>
</dbReference>
<feature type="domain" description="RING-type" evidence="3">
    <location>
        <begin position="132"/>
        <end position="169"/>
    </location>
</feature>
<dbReference type="Pfam" id="PF13923">
    <property type="entry name" value="zf-C3HC4_2"/>
    <property type="match status" value="1"/>
</dbReference>
<gene>
    <name evidence="4" type="ORF">Ae201684_007538</name>
</gene>
<reference evidence="4 5" key="1">
    <citation type="submission" date="2019-07" db="EMBL/GenBank/DDBJ databases">
        <title>Genomics analysis of Aphanomyces spp. identifies a new class of oomycete effector associated with host adaptation.</title>
        <authorList>
            <person name="Gaulin E."/>
        </authorList>
    </citation>
    <scope>NUCLEOTIDE SEQUENCE [LARGE SCALE GENOMIC DNA]</scope>
    <source>
        <strain evidence="4 5">ATCC 201684</strain>
    </source>
</reference>